<evidence type="ECO:0000313" key="4">
    <source>
        <dbReference type="Proteomes" id="UP000324222"/>
    </source>
</evidence>
<feature type="compositionally biased region" description="Basic residues" evidence="1">
    <location>
        <begin position="69"/>
        <end position="80"/>
    </location>
</feature>
<accession>A0A5B7KC48</accession>
<sequence>MSYIIVFTLYLLSLAPSRPSPRQVSPSLSLSADPPSLSRSSPDNINPSATKSTSPTRHHPHGLPPLPLRHSRQVTRRGRLSGRCEGQMQCRVGVMRWRPFS</sequence>
<reference evidence="3 4" key="1">
    <citation type="submission" date="2019-05" db="EMBL/GenBank/DDBJ databases">
        <title>Another draft genome of Portunus trituberculatus and its Hox gene families provides insights of decapod evolution.</title>
        <authorList>
            <person name="Jeong J.-H."/>
            <person name="Song I."/>
            <person name="Kim S."/>
            <person name="Choi T."/>
            <person name="Kim D."/>
            <person name="Ryu S."/>
            <person name="Kim W."/>
        </authorList>
    </citation>
    <scope>NUCLEOTIDE SEQUENCE [LARGE SCALE GENOMIC DNA]</scope>
    <source>
        <tissue evidence="3">Muscle</tissue>
    </source>
</reference>
<keyword evidence="2" id="KW-0732">Signal</keyword>
<feature type="signal peptide" evidence="2">
    <location>
        <begin position="1"/>
        <end position="19"/>
    </location>
</feature>
<protein>
    <submittedName>
        <fullName evidence="3">Uncharacterized protein</fullName>
    </submittedName>
</protein>
<dbReference type="AlphaFoldDB" id="A0A5B7KC48"/>
<evidence type="ECO:0000256" key="1">
    <source>
        <dbReference type="SAM" id="MobiDB-lite"/>
    </source>
</evidence>
<gene>
    <name evidence="3" type="ORF">E2C01_102274</name>
</gene>
<keyword evidence="4" id="KW-1185">Reference proteome</keyword>
<organism evidence="3 4">
    <name type="scientific">Portunus trituberculatus</name>
    <name type="common">Swimming crab</name>
    <name type="synonym">Neptunus trituberculatus</name>
    <dbReference type="NCBI Taxonomy" id="210409"/>
    <lineage>
        <taxon>Eukaryota</taxon>
        <taxon>Metazoa</taxon>
        <taxon>Ecdysozoa</taxon>
        <taxon>Arthropoda</taxon>
        <taxon>Crustacea</taxon>
        <taxon>Multicrustacea</taxon>
        <taxon>Malacostraca</taxon>
        <taxon>Eumalacostraca</taxon>
        <taxon>Eucarida</taxon>
        <taxon>Decapoda</taxon>
        <taxon>Pleocyemata</taxon>
        <taxon>Brachyura</taxon>
        <taxon>Eubrachyura</taxon>
        <taxon>Portunoidea</taxon>
        <taxon>Portunidae</taxon>
        <taxon>Portuninae</taxon>
        <taxon>Portunus</taxon>
    </lineage>
</organism>
<dbReference type="Proteomes" id="UP000324222">
    <property type="component" value="Unassembled WGS sequence"/>
</dbReference>
<name>A0A5B7KC48_PORTR</name>
<evidence type="ECO:0000256" key="2">
    <source>
        <dbReference type="SAM" id="SignalP"/>
    </source>
</evidence>
<feature type="region of interest" description="Disordered" evidence="1">
    <location>
        <begin position="17"/>
        <end position="82"/>
    </location>
</feature>
<comment type="caution">
    <text evidence="3">The sequence shown here is derived from an EMBL/GenBank/DDBJ whole genome shotgun (WGS) entry which is preliminary data.</text>
</comment>
<feature type="chain" id="PRO_5022850734" evidence="2">
    <location>
        <begin position="20"/>
        <end position="101"/>
    </location>
</feature>
<dbReference type="EMBL" id="VSRR010151352">
    <property type="protein sequence ID" value="MPD06461.1"/>
    <property type="molecule type" value="Genomic_DNA"/>
</dbReference>
<feature type="compositionally biased region" description="Low complexity" evidence="1">
    <location>
        <begin position="17"/>
        <end position="42"/>
    </location>
</feature>
<proteinExistence type="predicted"/>
<evidence type="ECO:0000313" key="3">
    <source>
        <dbReference type="EMBL" id="MPD06461.1"/>
    </source>
</evidence>
<feature type="compositionally biased region" description="Polar residues" evidence="1">
    <location>
        <begin position="43"/>
        <end position="55"/>
    </location>
</feature>